<sequence>MTDLNKNLKRLSASDLLDACVAKGIEADVDDNRDTLLQKLKLHPSQRNKLIGRVGLILLLSLEDKMPLYDYECEGGHRFEELHSIAERDNVNCPDCEMPAHIKLSSCARILIAAWDTVVGHDGTILSRKQSTEEIPMLPEKVHGSRF</sequence>
<protein>
    <recommendedName>
        <fullName evidence="1">Putative regulatory protein FmdB zinc ribbon domain-containing protein</fullName>
    </recommendedName>
</protein>
<proteinExistence type="predicted"/>
<reference evidence="2" key="1">
    <citation type="journal article" date="2015" name="Nature">
        <title>Complex archaea that bridge the gap between prokaryotes and eukaryotes.</title>
        <authorList>
            <person name="Spang A."/>
            <person name="Saw J.H."/>
            <person name="Jorgensen S.L."/>
            <person name="Zaremba-Niedzwiedzka K."/>
            <person name="Martijn J."/>
            <person name="Lind A.E."/>
            <person name="van Eijk R."/>
            <person name="Schleper C."/>
            <person name="Guy L."/>
            <person name="Ettema T.J."/>
        </authorList>
    </citation>
    <scope>NUCLEOTIDE SEQUENCE</scope>
</reference>
<accession>A0A0F9H456</accession>
<organism evidence="2">
    <name type="scientific">marine sediment metagenome</name>
    <dbReference type="NCBI Taxonomy" id="412755"/>
    <lineage>
        <taxon>unclassified sequences</taxon>
        <taxon>metagenomes</taxon>
        <taxon>ecological metagenomes</taxon>
    </lineage>
</organism>
<evidence type="ECO:0000313" key="2">
    <source>
        <dbReference type="EMBL" id="KKL70107.1"/>
    </source>
</evidence>
<dbReference type="NCBIfam" id="TIGR02605">
    <property type="entry name" value="CxxC_CxxC_SSSS"/>
    <property type="match status" value="1"/>
</dbReference>
<gene>
    <name evidence="2" type="ORF">LCGC14_2108220</name>
</gene>
<dbReference type="EMBL" id="LAZR01025995">
    <property type="protein sequence ID" value="KKL70107.1"/>
    <property type="molecule type" value="Genomic_DNA"/>
</dbReference>
<feature type="domain" description="Putative regulatory protein FmdB zinc ribbon" evidence="1">
    <location>
        <begin position="66"/>
        <end position="106"/>
    </location>
</feature>
<comment type="caution">
    <text evidence="2">The sequence shown here is derived from an EMBL/GenBank/DDBJ whole genome shotgun (WGS) entry which is preliminary data.</text>
</comment>
<dbReference type="Pfam" id="PF09723">
    <property type="entry name" value="Zn_ribbon_8"/>
    <property type="match status" value="1"/>
</dbReference>
<dbReference type="SMART" id="SM00834">
    <property type="entry name" value="CxxC_CXXC_SSSS"/>
    <property type="match status" value="1"/>
</dbReference>
<name>A0A0F9H456_9ZZZZ</name>
<dbReference type="AlphaFoldDB" id="A0A0F9H456"/>
<evidence type="ECO:0000259" key="1">
    <source>
        <dbReference type="SMART" id="SM00834"/>
    </source>
</evidence>
<dbReference type="InterPro" id="IPR013429">
    <property type="entry name" value="Regulatory_FmdB_Zinc_ribbon"/>
</dbReference>